<sequence length="362" mass="38802">MSLRVGFKVSASGYHYLMLLEGEAQGAMLLREGAKKWDTCAGEALLRAIGGCTTDAVGRKYDYAHNLNGVLNLSGSASSVDANFHRAFTREIRRTLSPLGRYPYDVPDASIRPPLLPPAPRGGWKILTVDVGGCLLAPIEPVAKTYARLAMTRGFEGVTEKSAKTAIRAGFSAPPPASHPNVRYVGDGKSFWRPLVAGAMGVAPDEIEGNAKLEGVLDDLYAHYEDPRSWRVAHGAREAFRALRAHGVKVAVVSNWDTRLPKLLRDCGFDESSLDAVIVSAEVMADKPDRKIFAAALEAVGASLDRDASSAVHVGDSVVNDVEGAVGAGFGGALMFAPEMREGNVYDFTELADEIIESRLES</sequence>
<comment type="similarity">
    <text evidence="1">Belongs to the inositol monophosphatase superfamily.</text>
</comment>
<dbReference type="InterPro" id="IPR036412">
    <property type="entry name" value="HAD-like_sf"/>
</dbReference>
<evidence type="ECO:0000256" key="2">
    <source>
        <dbReference type="PIRSR" id="PIRSR600760-2"/>
    </source>
</evidence>
<dbReference type="GO" id="GO:0046872">
    <property type="term" value="F:metal ion binding"/>
    <property type="evidence" value="ECO:0007669"/>
    <property type="project" value="UniProtKB-KW"/>
</dbReference>
<dbReference type="Gene3D" id="3.40.190.80">
    <property type="match status" value="1"/>
</dbReference>
<dbReference type="InterPro" id="IPR044924">
    <property type="entry name" value="HAD-SF_hydro_IA_REG-2-like_cap"/>
</dbReference>
<organism evidence="3">
    <name type="scientific">Micromonas pusilla</name>
    <name type="common">Picoplanktonic green alga</name>
    <name type="synonym">Chromulina pusilla</name>
    <dbReference type="NCBI Taxonomy" id="38833"/>
    <lineage>
        <taxon>Eukaryota</taxon>
        <taxon>Viridiplantae</taxon>
        <taxon>Chlorophyta</taxon>
        <taxon>Mamiellophyceae</taxon>
        <taxon>Mamiellales</taxon>
        <taxon>Mamiellaceae</taxon>
        <taxon>Micromonas</taxon>
    </lineage>
</organism>
<dbReference type="InterPro" id="IPR023214">
    <property type="entry name" value="HAD_sf"/>
</dbReference>
<dbReference type="Gene3D" id="1.10.150.720">
    <property type="entry name" value="Haloacid dehalogenase-like hydrolase"/>
    <property type="match status" value="1"/>
</dbReference>
<comment type="cofactor">
    <cofactor evidence="2">
        <name>Mg(2+)</name>
        <dbReference type="ChEBI" id="CHEBI:18420"/>
    </cofactor>
</comment>
<dbReference type="PANTHER" id="PTHR46649:SF5">
    <property type="entry name" value="F14L17.7 PROTEIN"/>
    <property type="match status" value="1"/>
</dbReference>
<keyword evidence="2" id="KW-0460">Magnesium</keyword>
<protein>
    <submittedName>
        <fullName evidence="3">Uncharacterized protein</fullName>
    </submittedName>
</protein>
<feature type="binding site" evidence="2">
    <location>
        <position position="38"/>
    </location>
    <ligand>
        <name>Mg(2+)</name>
        <dbReference type="ChEBI" id="CHEBI:18420"/>
        <label>1</label>
        <note>catalytic</note>
    </ligand>
</feature>
<dbReference type="InterPro" id="IPR006439">
    <property type="entry name" value="HAD-SF_hydro_IA"/>
</dbReference>
<dbReference type="SUPFAM" id="SSF56784">
    <property type="entry name" value="HAD-like"/>
    <property type="match status" value="1"/>
</dbReference>
<dbReference type="Gene3D" id="3.40.50.1000">
    <property type="entry name" value="HAD superfamily/HAD-like"/>
    <property type="match status" value="1"/>
</dbReference>
<dbReference type="AlphaFoldDB" id="A0A7R9T6G6"/>
<evidence type="ECO:0000313" key="3">
    <source>
        <dbReference type="EMBL" id="CAD8226755.1"/>
    </source>
</evidence>
<dbReference type="InterPro" id="IPR000760">
    <property type="entry name" value="Inositol_monophosphatase-like"/>
</dbReference>
<dbReference type="GO" id="GO:0046854">
    <property type="term" value="P:phosphatidylinositol phosphate biosynthetic process"/>
    <property type="evidence" value="ECO:0007669"/>
    <property type="project" value="InterPro"/>
</dbReference>
<dbReference type="PROSITE" id="PS00630">
    <property type="entry name" value="IMP_2"/>
    <property type="match status" value="1"/>
</dbReference>
<evidence type="ECO:0000256" key="1">
    <source>
        <dbReference type="ARBA" id="ARBA00009759"/>
    </source>
</evidence>
<reference evidence="3" key="1">
    <citation type="submission" date="2021-01" db="EMBL/GenBank/DDBJ databases">
        <authorList>
            <person name="Corre E."/>
            <person name="Pelletier E."/>
            <person name="Niang G."/>
            <person name="Scheremetjew M."/>
            <person name="Finn R."/>
            <person name="Kale V."/>
            <person name="Holt S."/>
            <person name="Cochrane G."/>
            <person name="Meng A."/>
            <person name="Brown T."/>
            <person name="Cohen L."/>
        </authorList>
    </citation>
    <scope>NUCLEOTIDE SEQUENCE</scope>
    <source>
        <strain evidence="3">RCC1614</strain>
    </source>
</reference>
<dbReference type="InterPro" id="IPR020550">
    <property type="entry name" value="Inositol_monophosphatase_CS"/>
</dbReference>
<dbReference type="Pfam" id="PF00702">
    <property type="entry name" value="Hydrolase"/>
    <property type="match status" value="1"/>
</dbReference>
<name>A0A7R9T6G6_MICPS</name>
<keyword evidence="2" id="KW-0479">Metal-binding</keyword>
<dbReference type="Pfam" id="PF00459">
    <property type="entry name" value="Inositol_P"/>
    <property type="match status" value="1"/>
</dbReference>
<dbReference type="NCBIfam" id="TIGR01549">
    <property type="entry name" value="HAD-SF-IA-v1"/>
    <property type="match status" value="1"/>
</dbReference>
<dbReference type="PANTHER" id="PTHR46649">
    <property type="match status" value="1"/>
</dbReference>
<dbReference type="SUPFAM" id="SSF56655">
    <property type="entry name" value="Carbohydrate phosphatase"/>
    <property type="match status" value="1"/>
</dbReference>
<accession>A0A7R9T6G6</accession>
<proteinExistence type="inferred from homology"/>
<dbReference type="EMBL" id="HBDY01000117">
    <property type="protein sequence ID" value="CAD8226755.1"/>
    <property type="molecule type" value="Transcribed_RNA"/>
</dbReference>
<gene>
    <name evidence="3" type="ORF">MPUS1402_LOCUS79</name>
</gene>